<dbReference type="InterPro" id="IPR041698">
    <property type="entry name" value="Methyltransf_25"/>
</dbReference>
<keyword evidence="3" id="KW-1185">Reference proteome</keyword>
<dbReference type="Pfam" id="PF13649">
    <property type="entry name" value="Methyltransf_25"/>
    <property type="match status" value="1"/>
</dbReference>
<keyword evidence="2" id="KW-0489">Methyltransferase</keyword>
<dbReference type="Gene3D" id="3.40.50.150">
    <property type="entry name" value="Vaccinia Virus protein VP39"/>
    <property type="match status" value="1"/>
</dbReference>
<accession>A0ABM7MCM4</accession>
<dbReference type="RefSeq" id="WP_237264036.1">
    <property type="nucleotide sequence ID" value="NZ_AP024202.1"/>
</dbReference>
<organism evidence="2 3">
    <name type="scientific">Thiomicrorhabdus immobilis</name>
    <dbReference type="NCBI Taxonomy" id="2791037"/>
    <lineage>
        <taxon>Bacteria</taxon>
        <taxon>Pseudomonadati</taxon>
        <taxon>Pseudomonadota</taxon>
        <taxon>Gammaproteobacteria</taxon>
        <taxon>Thiotrichales</taxon>
        <taxon>Piscirickettsiaceae</taxon>
        <taxon>Thiomicrorhabdus</taxon>
    </lineage>
</organism>
<dbReference type="GO" id="GO:0008168">
    <property type="term" value="F:methyltransferase activity"/>
    <property type="evidence" value="ECO:0007669"/>
    <property type="project" value="UniProtKB-KW"/>
</dbReference>
<name>A0ABM7MCM4_9GAMM</name>
<evidence type="ECO:0000313" key="2">
    <source>
        <dbReference type="EMBL" id="BCN93129.1"/>
    </source>
</evidence>
<evidence type="ECO:0000259" key="1">
    <source>
        <dbReference type="Pfam" id="PF13649"/>
    </source>
</evidence>
<dbReference type="SUPFAM" id="SSF53335">
    <property type="entry name" value="S-adenosyl-L-methionine-dependent methyltransferases"/>
    <property type="match status" value="1"/>
</dbReference>
<dbReference type="Proteomes" id="UP001054820">
    <property type="component" value="Chromosome"/>
</dbReference>
<dbReference type="GO" id="GO:0032259">
    <property type="term" value="P:methylation"/>
    <property type="evidence" value="ECO:0007669"/>
    <property type="project" value="UniProtKB-KW"/>
</dbReference>
<dbReference type="CDD" id="cd02440">
    <property type="entry name" value="AdoMet_MTases"/>
    <property type="match status" value="1"/>
</dbReference>
<protein>
    <submittedName>
        <fullName evidence="2">SAM-dependent methyltransferase</fullName>
    </submittedName>
</protein>
<dbReference type="EMBL" id="AP024202">
    <property type="protein sequence ID" value="BCN93129.1"/>
    <property type="molecule type" value="Genomic_DNA"/>
</dbReference>
<evidence type="ECO:0000313" key="3">
    <source>
        <dbReference type="Proteomes" id="UP001054820"/>
    </source>
</evidence>
<proteinExistence type="predicted"/>
<reference evidence="2" key="1">
    <citation type="journal article" date="2022" name="Arch. Microbiol.">
        <title>Thiomicrorhabdus immobilis sp. nov., a mesophilic sulfur-oxidizing bacterium isolated from sediment of a brackish lake in northern Japan.</title>
        <authorList>
            <person name="Kojima H."/>
            <person name="Mochizuki J."/>
            <person name="Kanda M."/>
            <person name="Watanabe T."/>
            <person name="Fukui M."/>
        </authorList>
    </citation>
    <scope>NUCLEOTIDE SEQUENCE</scope>
    <source>
        <strain evidence="2">Am19</strain>
    </source>
</reference>
<gene>
    <name evidence="2" type="ORF">THMIRHAM_09140</name>
</gene>
<dbReference type="InterPro" id="IPR029063">
    <property type="entry name" value="SAM-dependent_MTases_sf"/>
</dbReference>
<sequence length="223" mass="25749">MNVIANKLSDKQRLRIQTRHKVSVERYGYQPQALYWSNREIQEIRFQKLMEMLPAATELKQQAWSLLDVGCGFADLVDYLQKNEYLPDYTGIDISPEMVLAAQSLHPQATIKNGELADFNFSPLQFDYVMLSGALNEVVETEVEGTSQQQGDYAKSVIRAMYQISKKGVAFNLLDARHQWVKSRYDLQSFLPTEIIDYCQSFASQVELLEGYLENDFTVYLYK</sequence>
<feature type="domain" description="Methyltransferase" evidence="1">
    <location>
        <begin position="67"/>
        <end position="143"/>
    </location>
</feature>
<keyword evidence="2" id="KW-0808">Transferase</keyword>